<accession>A0A0N0IVB5</accession>
<dbReference type="AlphaFoldDB" id="A0A0N0IVB5"/>
<dbReference type="Proteomes" id="UP000037953">
    <property type="component" value="Unassembled WGS sequence"/>
</dbReference>
<reference evidence="2" key="2">
    <citation type="submission" date="2015-09" db="EMBL/GenBank/DDBJ databases">
        <title>Draft genome sequence of a multidrug-resistant Chryseobacterium indologenes isolate from Malaysia.</title>
        <authorList>
            <person name="Yu C.Y."/>
            <person name="Ang G.Y."/>
            <person name="Chan K.-G."/>
        </authorList>
    </citation>
    <scope>NUCLEOTIDE SEQUENCE [LARGE SCALE GENOMIC DNA]</scope>
    <source>
        <strain evidence="2">CI_885</strain>
    </source>
</reference>
<protein>
    <submittedName>
        <fullName evidence="1">Uncharacterized protein</fullName>
    </submittedName>
</protein>
<dbReference type="EMBL" id="LJOD01000010">
    <property type="protein sequence ID" value="KPE50312.1"/>
    <property type="molecule type" value="Genomic_DNA"/>
</dbReference>
<organism evidence="1 2">
    <name type="scientific">Chryseobacterium indologenes</name>
    <name type="common">Flavobacterium indologenes</name>
    <dbReference type="NCBI Taxonomy" id="253"/>
    <lineage>
        <taxon>Bacteria</taxon>
        <taxon>Pseudomonadati</taxon>
        <taxon>Bacteroidota</taxon>
        <taxon>Flavobacteriia</taxon>
        <taxon>Flavobacteriales</taxon>
        <taxon>Weeksellaceae</taxon>
        <taxon>Chryseobacterium group</taxon>
        <taxon>Chryseobacterium</taxon>
    </lineage>
</organism>
<name>A0A0N0IVB5_CHRID</name>
<comment type="caution">
    <text evidence="1">The sequence shown here is derived from an EMBL/GenBank/DDBJ whole genome shotgun (WGS) entry which is preliminary data.</text>
</comment>
<gene>
    <name evidence="1" type="ORF">AOB46_14845</name>
</gene>
<evidence type="ECO:0000313" key="2">
    <source>
        <dbReference type="Proteomes" id="UP000037953"/>
    </source>
</evidence>
<evidence type="ECO:0000313" key="1">
    <source>
        <dbReference type="EMBL" id="KPE50312.1"/>
    </source>
</evidence>
<reference evidence="1 2" key="1">
    <citation type="journal article" date="2015" name="Genom Data">
        <title>Draft genome sequence of a multidrug-resistant Chryseobacterium indologenes isolate from Malaysia.</title>
        <authorList>
            <person name="Yu C.Y."/>
            <person name="Ang G.Y."/>
            <person name="Cheng H.J."/>
            <person name="Cheong Y.M."/>
            <person name="Yin W.F."/>
            <person name="Chan K.G."/>
        </authorList>
    </citation>
    <scope>NUCLEOTIDE SEQUENCE [LARGE SCALE GENOMIC DNA]</scope>
    <source>
        <strain evidence="1 2">CI_885</strain>
    </source>
</reference>
<proteinExistence type="predicted"/>
<sequence length="72" mass="8403">MIIVYLCRNLVSRKKRLKGNPVKIRDRPAAVSSTPKFLKNISTVFLWEGFQKRSKSEDLPENKRLTLSWNKA</sequence>
<dbReference type="PATRIC" id="fig|253.9.peg.903"/>